<dbReference type="Gene3D" id="2.40.30.170">
    <property type="match status" value="1"/>
</dbReference>
<organism evidence="4 5">
    <name type="scientific">Gracilibacillus ureilyticus</name>
    <dbReference type="NCBI Taxonomy" id="531814"/>
    <lineage>
        <taxon>Bacteria</taxon>
        <taxon>Bacillati</taxon>
        <taxon>Bacillota</taxon>
        <taxon>Bacilli</taxon>
        <taxon>Bacillales</taxon>
        <taxon>Bacillaceae</taxon>
        <taxon>Gracilibacillus</taxon>
    </lineage>
</organism>
<sequence>MKKKVTIISAILFILINITLLVLDDKGKIDRISHVKNWTAAGTMDMKEILEKDGVLSGRENHLYFDNSVGSFQEFLIAQGDPVTAGDPLYTYVVDDYNASWNAINSNIGKLDNEITALEDIIRQMESFTIPRTSNSSSTFSINNDDYEIDLPSNQGEVIGSELQKEQFILEKEKELAQKNAERDSLQEQLNELENTGDTITVTSPYEGTVSTLQYTLDDPFITIMDEALYVKAKLLEDERPEVTEGMEAAIIQPDTLASWEASVTKISQTPEEVDLNRNSIYPLEIEFNEEETTEELLPGYHVDLTITLKESLNAVVLHEDEVDNHAIWIMQDNGILKKQVIETGIESSEYMEIISGLNEGQLVAYEDFDQFRNKTPFTTPLEMDKINWRTVKPEVADWKKHLVMGLLVR</sequence>
<dbReference type="STRING" id="531814.SAMN04487944_108118"/>
<evidence type="ECO:0000313" key="4">
    <source>
        <dbReference type="EMBL" id="SER70583.1"/>
    </source>
</evidence>
<dbReference type="EMBL" id="FOGL01000008">
    <property type="protein sequence ID" value="SER70583.1"/>
    <property type="molecule type" value="Genomic_DNA"/>
</dbReference>
<evidence type="ECO:0000256" key="2">
    <source>
        <dbReference type="ARBA" id="ARBA00023054"/>
    </source>
</evidence>
<keyword evidence="5" id="KW-1185">Reference proteome</keyword>
<evidence type="ECO:0000256" key="3">
    <source>
        <dbReference type="SAM" id="Coils"/>
    </source>
</evidence>
<dbReference type="PANTHER" id="PTHR32347">
    <property type="entry name" value="EFFLUX SYSTEM COMPONENT YKNX-RELATED"/>
    <property type="match status" value="1"/>
</dbReference>
<proteinExistence type="predicted"/>
<dbReference type="InterPro" id="IPR050465">
    <property type="entry name" value="UPF0194_transport"/>
</dbReference>
<gene>
    <name evidence="4" type="ORF">SAMN04487944_108118</name>
</gene>
<accession>A0A1H9RF23</accession>
<name>A0A1H9RF23_9BACI</name>
<protein>
    <submittedName>
        <fullName evidence="4">HlyD family secretion protein</fullName>
    </submittedName>
</protein>
<comment type="subcellular location">
    <subcellularLocation>
        <location evidence="1">Cell envelope</location>
    </subcellularLocation>
</comment>
<dbReference type="PANTHER" id="PTHR32347:SF14">
    <property type="entry name" value="EFFLUX SYSTEM COMPONENT YKNX-RELATED"/>
    <property type="match status" value="1"/>
</dbReference>
<evidence type="ECO:0000256" key="1">
    <source>
        <dbReference type="ARBA" id="ARBA00004196"/>
    </source>
</evidence>
<dbReference type="GO" id="GO:0030313">
    <property type="term" value="C:cell envelope"/>
    <property type="evidence" value="ECO:0007669"/>
    <property type="project" value="UniProtKB-SubCell"/>
</dbReference>
<dbReference type="AlphaFoldDB" id="A0A1H9RF23"/>
<dbReference type="OrthoDB" id="2446145at2"/>
<keyword evidence="2 3" id="KW-0175">Coiled coil</keyword>
<dbReference type="RefSeq" id="WP_089740660.1">
    <property type="nucleotide sequence ID" value="NZ_FOGL01000008.1"/>
</dbReference>
<dbReference type="Gene3D" id="6.20.50.140">
    <property type="match status" value="1"/>
</dbReference>
<reference evidence="4 5" key="1">
    <citation type="submission" date="2016-10" db="EMBL/GenBank/DDBJ databases">
        <authorList>
            <person name="de Groot N.N."/>
        </authorList>
    </citation>
    <scope>NUCLEOTIDE SEQUENCE [LARGE SCALE GENOMIC DNA]</scope>
    <source>
        <strain evidence="4 5">CGMCC 1.7727</strain>
    </source>
</reference>
<feature type="coiled-coil region" evidence="3">
    <location>
        <begin position="169"/>
        <end position="196"/>
    </location>
</feature>
<evidence type="ECO:0000313" key="5">
    <source>
        <dbReference type="Proteomes" id="UP000199687"/>
    </source>
</evidence>
<dbReference type="Proteomes" id="UP000199687">
    <property type="component" value="Unassembled WGS sequence"/>
</dbReference>